<keyword evidence="9 12" id="KW-0503">Monooxygenase</keyword>
<dbReference type="GO" id="GO:0016705">
    <property type="term" value="F:oxidoreductase activity, acting on paired donors, with incorporation or reduction of molecular oxygen"/>
    <property type="evidence" value="ECO:0007669"/>
    <property type="project" value="InterPro"/>
</dbReference>
<comment type="similarity">
    <text evidence="2 12">Belongs to the cytochrome P450 family.</text>
</comment>
<keyword evidence="10 13" id="KW-0472">Membrane</keyword>
<dbReference type="InterPro" id="IPR036396">
    <property type="entry name" value="Cyt_P450_sf"/>
</dbReference>
<gene>
    <name evidence="14" type="ORF">GSMUA_27550.1</name>
</gene>
<dbReference type="EMBL" id="HG996473">
    <property type="protein sequence ID" value="CAG1857879.1"/>
    <property type="molecule type" value="Genomic_DNA"/>
</dbReference>
<reference evidence="14" key="1">
    <citation type="submission" date="2021-03" db="EMBL/GenBank/DDBJ databases">
        <authorList>
            <consortium name="Genoscope - CEA"/>
            <person name="William W."/>
        </authorList>
    </citation>
    <scope>NUCLEOTIDE SEQUENCE</scope>
    <source>
        <strain evidence="14">Doubled-haploid Pahang</strain>
    </source>
</reference>
<evidence type="ECO:0000256" key="11">
    <source>
        <dbReference type="PIRSR" id="PIRSR602401-1"/>
    </source>
</evidence>
<name>A0A8D7FLN7_MUSAM</name>
<evidence type="ECO:0000256" key="2">
    <source>
        <dbReference type="ARBA" id="ARBA00010617"/>
    </source>
</evidence>
<evidence type="ECO:0000256" key="9">
    <source>
        <dbReference type="ARBA" id="ARBA00023033"/>
    </source>
</evidence>
<dbReference type="Pfam" id="PF00067">
    <property type="entry name" value="p450"/>
    <property type="match status" value="1"/>
</dbReference>
<evidence type="ECO:0000256" key="1">
    <source>
        <dbReference type="ARBA" id="ARBA00004167"/>
    </source>
</evidence>
<dbReference type="GO" id="GO:0004497">
    <property type="term" value="F:monooxygenase activity"/>
    <property type="evidence" value="ECO:0007669"/>
    <property type="project" value="UniProtKB-KW"/>
</dbReference>
<proteinExistence type="inferred from homology"/>
<accession>A0A8D7FLN7</accession>
<evidence type="ECO:0000313" key="14">
    <source>
        <dbReference type="EMBL" id="CAG1857879.1"/>
    </source>
</evidence>
<dbReference type="PANTHER" id="PTHR24282">
    <property type="entry name" value="CYTOCHROME P450 FAMILY MEMBER"/>
    <property type="match status" value="1"/>
</dbReference>
<feature type="transmembrane region" description="Helical" evidence="13">
    <location>
        <begin position="21"/>
        <end position="42"/>
    </location>
</feature>
<evidence type="ECO:0000256" key="10">
    <source>
        <dbReference type="ARBA" id="ARBA00023136"/>
    </source>
</evidence>
<comment type="cofactor">
    <cofactor evidence="11">
        <name>heme</name>
        <dbReference type="ChEBI" id="CHEBI:30413"/>
    </cofactor>
</comment>
<protein>
    <submittedName>
        <fullName evidence="14">(wild Malaysian banana) hypothetical protein</fullName>
    </submittedName>
</protein>
<evidence type="ECO:0000256" key="13">
    <source>
        <dbReference type="SAM" id="Phobius"/>
    </source>
</evidence>
<dbReference type="PRINTS" id="PR00463">
    <property type="entry name" value="EP450I"/>
</dbReference>
<dbReference type="InterPro" id="IPR002401">
    <property type="entry name" value="Cyt_P450_E_grp-I"/>
</dbReference>
<evidence type="ECO:0000256" key="6">
    <source>
        <dbReference type="ARBA" id="ARBA00022989"/>
    </source>
</evidence>
<organism evidence="14">
    <name type="scientific">Musa acuminata subsp. malaccensis</name>
    <name type="common">Wild banana</name>
    <name type="synonym">Musa malaccensis</name>
    <dbReference type="NCBI Taxonomy" id="214687"/>
    <lineage>
        <taxon>Eukaryota</taxon>
        <taxon>Viridiplantae</taxon>
        <taxon>Streptophyta</taxon>
        <taxon>Embryophyta</taxon>
        <taxon>Tracheophyta</taxon>
        <taxon>Spermatophyta</taxon>
        <taxon>Magnoliopsida</taxon>
        <taxon>Liliopsida</taxon>
        <taxon>Zingiberales</taxon>
        <taxon>Musaceae</taxon>
        <taxon>Musa</taxon>
    </lineage>
</organism>
<dbReference type="PANTHER" id="PTHR24282:SF255">
    <property type="entry name" value="CYTOCHROME P450 72A11-RELATED"/>
    <property type="match status" value="1"/>
</dbReference>
<dbReference type="PROSITE" id="PS00086">
    <property type="entry name" value="CYTOCHROME_P450"/>
    <property type="match status" value="1"/>
</dbReference>
<dbReference type="GO" id="GO:0016020">
    <property type="term" value="C:membrane"/>
    <property type="evidence" value="ECO:0007669"/>
    <property type="project" value="UniProtKB-SubCell"/>
</dbReference>
<keyword evidence="6 13" id="KW-1133">Transmembrane helix</keyword>
<feature type="binding site" description="axial binding residue" evidence="11">
    <location>
        <position position="482"/>
    </location>
    <ligand>
        <name>heme</name>
        <dbReference type="ChEBI" id="CHEBI:30413"/>
    </ligand>
    <ligandPart>
        <name>Fe</name>
        <dbReference type="ChEBI" id="CHEBI:18248"/>
    </ligandPart>
</feature>
<keyword evidence="8 11" id="KW-0408">Iron</keyword>
<dbReference type="AlphaFoldDB" id="A0A8D7FLN7"/>
<dbReference type="GO" id="GO:0005506">
    <property type="term" value="F:iron ion binding"/>
    <property type="evidence" value="ECO:0007669"/>
    <property type="project" value="InterPro"/>
</dbReference>
<dbReference type="GO" id="GO:0020037">
    <property type="term" value="F:heme binding"/>
    <property type="evidence" value="ECO:0007669"/>
    <property type="project" value="InterPro"/>
</dbReference>
<sequence length="534" mass="61214">MDTPAVSCKSMAVGDSVSEDMAWSLVWGVGGLLLLVWALRTLNRAWWTPRRLERALRAQGLNGTPYRFPKGDLKENVRLDKEALSTPMPLTHNIVPRVLPFLRRAIDEYGKICFTWFGPVPRVTIMDPELVREVLSNKFGHFGKPKGILLGRFLFRGLVSYEGEKWVKHRRIMNPAFHVEKLKRMLPAFCACCSDLMSRWENLVGSEACYELDVWPEFQSFTGDVISRTAFGSSYEEGRRIFQLQTEQAELVIQSIQNLYIPGYMFLPTPKNKRIKAVDREVRALLRGIIKKREQAIKLGQASNDDLLGILMESNLEHYQEHGNKNAGMTTEDVIEECKLFYFAGQETTSVLLTWTMIVLSMHPGWQIRARQEVLQVFGERKPDFDGLSHLKNVTMILYEVLRLYPPVVFLQRQTYKTLKLGDVIYPPGVMLLMPVIFIHHDPNYWGKDANEFNPERFAEGVSKASKDQVAFFPFGGGPRICIGQNFALLEAKMGLSMILQRFSFELSPSYTHSPHKLVTLQPQHGAQIRLRRF</sequence>
<dbReference type="InterPro" id="IPR017972">
    <property type="entry name" value="Cyt_P450_CS"/>
</dbReference>
<dbReference type="FunFam" id="1.10.630.10:FF:000029">
    <property type="entry name" value="Cytochrome P450 734A1"/>
    <property type="match status" value="1"/>
</dbReference>
<evidence type="ECO:0000256" key="4">
    <source>
        <dbReference type="ARBA" id="ARBA00022692"/>
    </source>
</evidence>
<evidence type="ECO:0000256" key="5">
    <source>
        <dbReference type="ARBA" id="ARBA00022723"/>
    </source>
</evidence>
<comment type="subcellular location">
    <subcellularLocation>
        <location evidence="1">Membrane</location>
        <topology evidence="1">Single-pass membrane protein</topology>
    </subcellularLocation>
</comment>
<evidence type="ECO:0000256" key="7">
    <source>
        <dbReference type="ARBA" id="ARBA00023002"/>
    </source>
</evidence>
<dbReference type="InterPro" id="IPR001128">
    <property type="entry name" value="Cyt_P450"/>
</dbReference>
<keyword evidence="3 11" id="KW-0349">Heme</keyword>
<keyword evidence="4 13" id="KW-0812">Transmembrane</keyword>
<dbReference type="PRINTS" id="PR00385">
    <property type="entry name" value="P450"/>
</dbReference>
<evidence type="ECO:0000256" key="12">
    <source>
        <dbReference type="RuleBase" id="RU000461"/>
    </source>
</evidence>
<evidence type="ECO:0000256" key="3">
    <source>
        <dbReference type="ARBA" id="ARBA00022617"/>
    </source>
</evidence>
<dbReference type="CDD" id="cd20642">
    <property type="entry name" value="CYP72"/>
    <property type="match status" value="1"/>
</dbReference>
<dbReference type="SUPFAM" id="SSF48264">
    <property type="entry name" value="Cytochrome P450"/>
    <property type="match status" value="1"/>
</dbReference>
<dbReference type="GO" id="GO:0008202">
    <property type="term" value="P:steroid metabolic process"/>
    <property type="evidence" value="ECO:0007669"/>
    <property type="project" value="UniProtKB-ARBA"/>
</dbReference>
<keyword evidence="7 12" id="KW-0560">Oxidoreductase</keyword>
<evidence type="ECO:0000256" key="8">
    <source>
        <dbReference type="ARBA" id="ARBA00023004"/>
    </source>
</evidence>
<dbReference type="Gene3D" id="1.10.630.10">
    <property type="entry name" value="Cytochrome P450"/>
    <property type="match status" value="1"/>
</dbReference>
<dbReference type="InterPro" id="IPR050665">
    <property type="entry name" value="Cytochrome_P450_Monooxygen"/>
</dbReference>
<keyword evidence="5 11" id="KW-0479">Metal-binding</keyword>